<protein>
    <submittedName>
        <fullName evidence="1">Uncharacterized protein</fullName>
    </submittedName>
</protein>
<keyword evidence="2" id="KW-1185">Reference proteome</keyword>
<name>A0ACC1R1U2_9HYPO</name>
<accession>A0ACC1R1U2</accession>
<gene>
    <name evidence="1" type="ORF">NLG97_g3058</name>
</gene>
<comment type="caution">
    <text evidence="1">The sequence shown here is derived from an EMBL/GenBank/DDBJ whole genome shotgun (WGS) entry which is preliminary data.</text>
</comment>
<proteinExistence type="predicted"/>
<evidence type="ECO:0000313" key="1">
    <source>
        <dbReference type="EMBL" id="KAJ3495897.1"/>
    </source>
</evidence>
<evidence type="ECO:0000313" key="2">
    <source>
        <dbReference type="Proteomes" id="UP001148737"/>
    </source>
</evidence>
<dbReference type="Proteomes" id="UP001148737">
    <property type="component" value="Unassembled WGS sequence"/>
</dbReference>
<dbReference type="EMBL" id="JANAKD010000237">
    <property type="protein sequence ID" value="KAJ3495897.1"/>
    <property type="molecule type" value="Genomic_DNA"/>
</dbReference>
<sequence>MMSSIGASVEHLEGSVTNHRGTPIPVPSYFIRFNLFDFKWLVLAAGSPHSAVSEPPHHASLQFCTSDSGLIGKTEHVRPRRAQFDSPPRTAFVDTMAPKDAGRKKVWAPRTRTGCEVCRTRRIKCDETHPVCKRCIIGNRQCRYPLVMVSPSPPSEKSTTLVEKHQPLSRAPLYQRQPPDWTSAQAMRFFVDVSIPMYSKFQVVENAYDLLFVPGSHISVFPYQPGFIMMMTIQRIKLASLAKNAPVKRGQGLGIEHLWQMFYDNMAETMAHLNHHINERSRPGYIISRIIDLLSVELAIVGSPWRAHLQGFFAVVNLYGGVASILKTWPRAVFGLQYCLIYAIVGNTCSPATDQMSGLDDWSTDDILSVYPFTFYFEFGCPSRVALAIIRITRLRVLVATDDREASKALKSIAREIAQELHDFAPDAWKESYRIPKEPLRSLLAGMFKVASILYAVLSLPPDLAEPFVGVDENDKLLSNARLHYRRILFELIEQTKAYMKISVLSWGFAVLGAAYSDGPEEGKARILQHLRTMEVMENVECGATTMLELFPDFWASGKTRSLGVHPQRGWVGDGERYSGVRGAVTPRIRGAGGQERRRVDAGSQGEKKRNGLETEQLRGEAIYYYIPRFAAVTKCTGAATAKAMLV</sequence>
<organism evidence="1 2">
    <name type="scientific">Lecanicillium saksenae</name>
    <dbReference type="NCBI Taxonomy" id="468837"/>
    <lineage>
        <taxon>Eukaryota</taxon>
        <taxon>Fungi</taxon>
        <taxon>Dikarya</taxon>
        <taxon>Ascomycota</taxon>
        <taxon>Pezizomycotina</taxon>
        <taxon>Sordariomycetes</taxon>
        <taxon>Hypocreomycetidae</taxon>
        <taxon>Hypocreales</taxon>
        <taxon>Cordycipitaceae</taxon>
        <taxon>Lecanicillium</taxon>
    </lineage>
</organism>
<reference evidence="1" key="1">
    <citation type="submission" date="2022-07" db="EMBL/GenBank/DDBJ databases">
        <title>Genome Sequence of Lecanicillium saksenae.</title>
        <authorList>
            <person name="Buettner E."/>
        </authorList>
    </citation>
    <scope>NUCLEOTIDE SEQUENCE</scope>
    <source>
        <strain evidence="1">VT-O1</strain>
    </source>
</reference>